<dbReference type="GO" id="GO:0009986">
    <property type="term" value="C:cell surface"/>
    <property type="evidence" value="ECO:0007669"/>
    <property type="project" value="TreeGrafter"/>
</dbReference>
<feature type="domain" description="C-type lectin" evidence="3">
    <location>
        <begin position="177"/>
        <end position="289"/>
    </location>
</feature>
<dbReference type="Gene3D" id="3.10.100.10">
    <property type="entry name" value="Mannose-Binding Protein A, subunit A"/>
    <property type="match status" value="2"/>
</dbReference>
<keyword evidence="1" id="KW-0472">Membrane</keyword>
<name>K1QVA9_MAGGI</name>
<dbReference type="HOGENOM" id="CLU_906890_0_0_1"/>
<dbReference type="InterPro" id="IPR001304">
    <property type="entry name" value="C-type_lectin-like"/>
</dbReference>
<dbReference type="InterPro" id="IPR016186">
    <property type="entry name" value="C-type_lectin-like/link_sf"/>
</dbReference>
<sequence length="307" mass="33527">MLLFLGSTISCPSNFVWNPSVGLCYKVEEVPLLWQDAKVHCESKGARLAVLDIPPKLDVIAGDYTAGLLLNYQYYIGASYDAYLRDWKWVDDLIVDPVFLMNYLVTGGTGHCLVWDETYGLSDVPCSTTMSFICEVPVTTSSPPTSLPPVTPSAALTTNPGSTCPVTFTLNPSINLCYHVVEITMLWLDAKGHCEAMGARLAVLDTPGKLDAIFIDYTGGLLLHYNYFIGADFDDTAVEYKWVTNALVDSTGFLSNYPVTRVTGHCLMWSDLDLLRDYPCSSPLPSICEIPMGAPTAPTAGSLTFLT</sequence>
<evidence type="ECO:0000256" key="1">
    <source>
        <dbReference type="ARBA" id="ARBA00022989"/>
    </source>
</evidence>
<evidence type="ECO:0000256" key="2">
    <source>
        <dbReference type="ARBA" id="ARBA00023157"/>
    </source>
</evidence>
<accession>K1QVA9</accession>
<dbReference type="InterPro" id="IPR016187">
    <property type="entry name" value="CTDL_fold"/>
</dbReference>
<dbReference type="EMBL" id="JH818877">
    <property type="protein sequence ID" value="EKC25501.1"/>
    <property type="molecule type" value="Genomic_DNA"/>
</dbReference>
<organism evidence="4">
    <name type="scientific">Magallana gigas</name>
    <name type="common">Pacific oyster</name>
    <name type="synonym">Crassostrea gigas</name>
    <dbReference type="NCBI Taxonomy" id="29159"/>
    <lineage>
        <taxon>Eukaryota</taxon>
        <taxon>Metazoa</taxon>
        <taxon>Spiralia</taxon>
        <taxon>Lophotrochozoa</taxon>
        <taxon>Mollusca</taxon>
        <taxon>Bivalvia</taxon>
        <taxon>Autobranchia</taxon>
        <taxon>Pteriomorphia</taxon>
        <taxon>Ostreida</taxon>
        <taxon>Ostreoidea</taxon>
        <taxon>Ostreidae</taxon>
        <taxon>Magallana</taxon>
    </lineage>
</organism>
<dbReference type="AlphaFoldDB" id="K1QVA9"/>
<evidence type="ECO:0000313" key="4">
    <source>
        <dbReference type="EMBL" id="EKC25501.1"/>
    </source>
</evidence>
<protein>
    <submittedName>
        <fullName evidence="4">Brevican core protein</fullName>
    </submittedName>
</protein>
<dbReference type="GO" id="GO:0038023">
    <property type="term" value="F:signaling receptor activity"/>
    <property type="evidence" value="ECO:0007669"/>
    <property type="project" value="TreeGrafter"/>
</dbReference>
<dbReference type="GO" id="GO:0005886">
    <property type="term" value="C:plasma membrane"/>
    <property type="evidence" value="ECO:0007669"/>
    <property type="project" value="TreeGrafter"/>
</dbReference>
<feature type="domain" description="C-type lectin" evidence="3">
    <location>
        <begin position="20"/>
        <end position="135"/>
    </location>
</feature>
<dbReference type="SMART" id="SM00034">
    <property type="entry name" value="CLECT"/>
    <property type="match status" value="2"/>
</dbReference>
<evidence type="ECO:0000259" key="3">
    <source>
        <dbReference type="PROSITE" id="PS50041"/>
    </source>
</evidence>
<reference evidence="4" key="1">
    <citation type="journal article" date="2012" name="Nature">
        <title>The oyster genome reveals stress adaptation and complexity of shell formation.</title>
        <authorList>
            <person name="Zhang G."/>
            <person name="Fang X."/>
            <person name="Guo X."/>
            <person name="Li L."/>
            <person name="Luo R."/>
            <person name="Xu F."/>
            <person name="Yang P."/>
            <person name="Zhang L."/>
            <person name="Wang X."/>
            <person name="Qi H."/>
            <person name="Xiong Z."/>
            <person name="Que H."/>
            <person name="Xie Y."/>
            <person name="Holland P.W."/>
            <person name="Paps J."/>
            <person name="Zhu Y."/>
            <person name="Wu F."/>
            <person name="Chen Y."/>
            <person name="Wang J."/>
            <person name="Peng C."/>
            <person name="Meng J."/>
            <person name="Yang L."/>
            <person name="Liu J."/>
            <person name="Wen B."/>
            <person name="Zhang N."/>
            <person name="Huang Z."/>
            <person name="Zhu Q."/>
            <person name="Feng Y."/>
            <person name="Mount A."/>
            <person name="Hedgecock D."/>
            <person name="Xu Z."/>
            <person name="Liu Y."/>
            <person name="Domazet-Loso T."/>
            <person name="Du Y."/>
            <person name="Sun X."/>
            <person name="Zhang S."/>
            <person name="Liu B."/>
            <person name="Cheng P."/>
            <person name="Jiang X."/>
            <person name="Li J."/>
            <person name="Fan D."/>
            <person name="Wang W."/>
            <person name="Fu W."/>
            <person name="Wang T."/>
            <person name="Wang B."/>
            <person name="Zhang J."/>
            <person name="Peng Z."/>
            <person name="Li Y."/>
            <person name="Li N."/>
            <person name="Wang J."/>
            <person name="Chen M."/>
            <person name="He Y."/>
            <person name="Tan F."/>
            <person name="Song X."/>
            <person name="Zheng Q."/>
            <person name="Huang R."/>
            <person name="Yang H."/>
            <person name="Du X."/>
            <person name="Chen L."/>
            <person name="Yang M."/>
            <person name="Gaffney P.M."/>
            <person name="Wang S."/>
            <person name="Luo L."/>
            <person name="She Z."/>
            <person name="Ming Y."/>
            <person name="Huang W."/>
            <person name="Zhang S."/>
            <person name="Huang B."/>
            <person name="Zhang Y."/>
            <person name="Qu T."/>
            <person name="Ni P."/>
            <person name="Miao G."/>
            <person name="Wang J."/>
            <person name="Wang Q."/>
            <person name="Steinberg C.E."/>
            <person name="Wang H."/>
            <person name="Li N."/>
            <person name="Qian L."/>
            <person name="Zhang G."/>
            <person name="Li Y."/>
            <person name="Yang H."/>
            <person name="Liu X."/>
            <person name="Wang J."/>
            <person name="Yin Y."/>
            <person name="Wang J."/>
        </authorList>
    </citation>
    <scope>NUCLEOTIDE SEQUENCE [LARGE SCALE GENOMIC DNA]</scope>
    <source>
        <strain evidence="4">05x7-T-G4-1.051#20</strain>
    </source>
</reference>
<dbReference type="InParanoid" id="K1QVA9"/>
<keyword evidence="1" id="KW-0812">Transmembrane</keyword>
<dbReference type="PANTHER" id="PTHR46784:SF1">
    <property type="entry name" value="KILLER CELL LECTIN-LIKE RECEPTOR SUBFAMILY B MEMBER 1"/>
    <property type="match status" value="1"/>
</dbReference>
<keyword evidence="2" id="KW-1015">Disulfide bond</keyword>
<dbReference type="SUPFAM" id="SSF56436">
    <property type="entry name" value="C-type lectin-like"/>
    <property type="match status" value="2"/>
</dbReference>
<gene>
    <name evidence="4" type="ORF">CGI_10019381</name>
</gene>
<proteinExistence type="predicted"/>
<dbReference type="Pfam" id="PF00059">
    <property type="entry name" value="Lectin_C"/>
    <property type="match status" value="2"/>
</dbReference>
<keyword evidence="1" id="KW-1133">Transmembrane helix</keyword>
<dbReference type="PROSITE" id="PS50041">
    <property type="entry name" value="C_TYPE_LECTIN_2"/>
    <property type="match status" value="2"/>
</dbReference>
<dbReference type="CDD" id="cd00037">
    <property type="entry name" value="CLECT"/>
    <property type="match status" value="2"/>
</dbReference>
<dbReference type="PANTHER" id="PTHR46784">
    <property type="entry name" value="KILLER CELL LECTIN-LIKE RECEPTOR SUBFAMILY B MEMBER 1"/>
    <property type="match status" value="1"/>
</dbReference>
<dbReference type="InterPro" id="IPR051527">
    <property type="entry name" value="KLR_subfamily_B"/>
</dbReference>